<feature type="compositionally biased region" description="Basic residues" evidence="1">
    <location>
        <begin position="15"/>
        <end position="36"/>
    </location>
</feature>
<geneLocation type="mitochondrion" evidence="2"/>
<accession>A0A4Y5WY48</accession>
<keyword evidence="2" id="KW-0496">Mitochondrion</keyword>
<keyword evidence="2" id="KW-0689">Ribosomal protein</keyword>
<dbReference type="RefSeq" id="YP_009674913.1">
    <property type="nucleotide sequence ID" value="NC_043889.1"/>
</dbReference>
<proteinExistence type="predicted"/>
<dbReference type="GeneID" id="40865325"/>
<protein>
    <submittedName>
        <fullName evidence="2">Ribosomal protein S8</fullName>
    </submittedName>
</protein>
<feature type="compositionally biased region" description="Polar residues" evidence="1">
    <location>
        <begin position="1"/>
        <end position="13"/>
    </location>
</feature>
<organism evidence="2">
    <name type="scientific">Haplomitrium hookeri</name>
    <name type="common">Hooker's flapwort</name>
    <name type="synonym">Jungermannia hookeri</name>
    <dbReference type="NCBI Taxonomy" id="37406"/>
    <lineage>
        <taxon>Eukaryota</taxon>
        <taxon>Viridiplantae</taxon>
        <taxon>Streptophyta</taxon>
        <taxon>Embryophyta</taxon>
        <taxon>Marchantiophyta</taxon>
        <taxon>Haplomitriopsida</taxon>
        <taxon>Haplomitriidae</taxon>
        <taxon>Calobryales</taxon>
        <taxon>Haplomitriaceae</taxon>
        <taxon>Haplomitrium</taxon>
    </lineage>
</organism>
<gene>
    <name evidence="2" type="primary">rps8</name>
</gene>
<dbReference type="EMBL" id="MK749465">
    <property type="protein sequence ID" value="QDE12949.1"/>
    <property type="molecule type" value="Genomic_DNA"/>
</dbReference>
<name>A0A4Y5WY48_HAPHO</name>
<reference evidence="2" key="1">
    <citation type="submission" date="2019-04" db="EMBL/GenBank/DDBJ databases">
        <title>RNA editing potential of early land plants mitogenomes.</title>
        <authorList>
            <person name="Myszczynski K."/>
            <person name="Slipiko M."/>
            <person name="Sawicki J."/>
        </authorList>
    </citation>
    <scope>NUCLEOTIDE SEQUENCE</scope>
</reference>
<keyword evidence="2" id="KW-0687">Ribonucleoprotein</keyword>
<dbReference type="GO" id="GO:0005840">
    <property type="term" value="C:ribosome"/>
    <property type="evidence" value="ECO:0007669"/>
    <property type="project" value="UniProtKB-KW"/>
</dbReference>
<dbReference type="AlphaFoldDB" id="A0A4Y5WY48"/>
<evidence type="ECO:0000256" key="1">
    <source>
        <dbReference type="SAM" id="MobiDB-lite"/>
    </source>
</evidence>
<evidence type="ECO:0000313" key="2">
    <source>
        <dbReference type="EMBL" id="QDE12949.1"/>
    </source>
</evidence>
<sequence length="146" mass="16559">MHTSSNPLSSAKNAQKARKRVLSPSGKRSKGKKRSSACKITPRVSVSRLCWNLCRISHKLYPQILSGRRRKLGNSLKVSFFRNGCDERNGNNIQTRVIYPSKNRSSKQREGLGRTILSTSEGNLVRDREAQKTAIFVAVRFYAKFF</sequence>
<feature type="region of interest" description="Disordered" evidence="1">
    <location>
        <begin position="1"/>
        <end position="38"/>
    </location>
</feature>